<feature type="transmembrane region" description="Helical" evidence="1">
    <location>
        <begin position="101"/>
        <end position="122"/>
    </location>
</feature>
<evidence type="ECO:0000313" key="2">
    <source>
        <dbReference type="EMBL" id="TDB65906.1"/>
    </source>
</evidence>
<comment type="caution">
    <text evidence="2">The sequence shown here is derived from an EMBL/GenBank/DDBJ whole genome shotgun (WGS) entry which is preliminary data.</text>
</comment>
<keyword evidence="1" id="KW-0472">Membrane</keyword>
<keyword evidence="1" id="KW-1133">Transmembrane helix</keyword>
<proteinExistence type="predicted"/>
<name>A0A4R4KGB9_9BACT</name>
<keyword evidence="3" id="KW-1185">Reference proteome</keyword>
<dbReference type="Proteomes" id="UP000295706">
    <property type="component" value="Unassembled WGS sequence"/>
</dbReference>
<dbReference type="RefSeq" id="WP_132116743.1">
    <property type="nucleotide sequence ID" value="NZ_SMJU01000005.1"/>
</dbReference>
<evidence type="ECO:0000256" key="1">
    <source>
        <dbReference type="SAM" id="Phobius"/>
    </source>
</evidence>
<protein>
    <submittedName>
        <fullName evidence="2">Uncharacterized protein</fullName>
    </submittedName>
</protein>
<dbReference type="EMBL" id="SMJU01000005">
    <property type="protein sequence ID" value="TDB65906.1"/>
    <property type="molecule type" value="Genomic_DNA"/>
</dbReference>
<reference evidence="2 3" key="1">
    <citation type="submission" date="2019-02" db="EMBL/GenBank/DDBJ databases">
        <title>Arundinibacter roseus gen. nov., sp. nov., a new member of the family Cytophagaceae.</title>
        <authorList>
            <person name="Szuroczki S."/>
            <person name="Khayer B."/>
            <person name="Sproer C."/>
            <person name="Toumi M."/>
            <person name="Szabo A."/>
            <person name="Felfoldi T."/>
            <person name="Schumann P."/>
            <person name="Toth E."/>
        </authorList>
    </citation>
    <scope>NUCLEOTIDE SEQUENCE [LARGE SCALE GENOMIC DNA]</scope>
    <source>
        <strain evidence="2 3">DMA-k-7a</strain>
    </source>
</reference>
<evidence type="ECO:0000313" key="3">
    <source>
        <dbReference type="Proteomes" id="UP000295706"/>
    </source>
</evidence>
<feature type="transmembrane region" description="Helical" evidence="1">
    <location>
        <begin position="55"/>
        <end position="74"/>
    </location>
</feature>
<keyword evidence="1" id="KW-0812">Transmembrane</keyword>
<dbReference type="AlphaFoldDB" id="A0A4R4KGB9"/>
<feature type="transmembrane region" description="Helical" evidence="1">
    <location>
        <begin position="26"/>
        <end position="49"/>
    </location>
</feature>
<organism evidence="2 3">
    <name type="scientific">Arundinibacter roseus</name>
    <dbReference type="NCBI Taxonomy" id="2070510"/>
    <lineage>
        <taxon>Bacteria</taxon>
        <taxon>Pseudomonadati</taxon>
        <taxon>Bacteroidota</taxon>
        <taxon>Cytophagia</taxon>
        <taxon>Cytophagales</taxon>
        <taxon>Spirosomataceae</taxon>
        <taxon>Arundinibacter</taxon>
    </lineage>
</organism>
<accession>A0A4R4KGB9</accession>
<gene>
    <name evidence="2" type="ORF">EZE20_09060</name>
</gene>
<sequence length="132" mass="15825">MKEFFRDVYEGIYFRDSDRQKANQRFFLTFYMYHLSLIMLLTGIRVVIYGPFKPYIPGILLLLFGVYGLIYWYFIRPHRNLGEIDENMDEALMEKKKRRSIYAQAGGVLCFVIVFGIVYVLYEIFDPKSMIR</sequence>